<reference evidence="7" key="1">
    <citation type="journal article" date="2020" name="mSystems">
        <title>Genome- and Community-Level Interaction Insights into Carbon Utilization and Element Cycling Functions of Hydrothermarchaeota in Hydrothermal Sediment.</title>
        <authorList>
            <person name="Zhou Z."/>
            <person name="Liu Y."/>
            <person name="Xu W."/>
            <person name="Pan J."/>
            <person name="Luo Z.H."/>
            <person name="Li M."/>
        </authorList>
    </citation>
    <scope>NUCLEOTIDE SEQUENCE [LARGE SCALE GENOMIC DNA]</scope>
    <source>
        <strain evidence="7">SpSt-143</strain>
    </source>
</reference>
<dbReference type="PROSITE" id="PS00138">
    <property type="entry name" value="SUBTILASE_SER"/>
    <property type="match status" value="1"/>
</dbReference>
<dbReference type="PROSITE" id="PS51892">
    <property type="entry name" value="SUBTILASE"/>
    <property type="match status" value="1"/>
</dbReference>
<evidence type="ECO:0000313" key="7">
    <source>
        <dbReference type="EMBL" id="HER95465.1"/>
    </source>
</evidence>
<gene>
    <name evidence="7" type="ORF">ENO59_02960</name>
</gene>
<dbReference type="PANTHER" id="PTHR43399:SF4">
    <property type="entry name" value="CELL WALL-ASSOCIATED PROTEASE"/>
    <property type="match status" value="1"/>
</dbReference>
<dbReference type="PRINTS" id="PR00723">
    <property type="entry name" value="SUBTILISIN"/>
</dbReference>
<feature type="active site" description="Charge relay system" evidence="5">
    <location>
        <position position="159"/>
    </location>
</feature>
<dbReference type="CDD" id="cd07473">
    <property type="entry name" value="Peptidases_S8_Subtilisin_like"/>
    <property type="match status" value="1"/>
</dbReference>
<proteinExistence type="inferred from homology"/>
<protein>
    <submittedName>
        <fullName evidence="7">Peptidase S8</fullName>
    </submittedName>
</protein>
<comment type="similarity">
    <text evidence="1 5">Belongs to the peptidase S8 family.</text>
</comment>
<dbReference type="Gene3D" id="2.60.40.10">
    <property type="entry name" value="Immunoglobulins"/>
    <property type="match status" value="2"/>
</dbReference>
<dbReference type="InterPro" id="IPR000209">
    <property type="entry name" value="Peptidase_S8/S53_dom"/>
</dbReference>
<dbReference type="InterPro" id="IPR036852">
    <property type="entry name" value="Peptidase_S8/S53_dom_sf"/>
</dbReference>
<feature type="domain" description="Peptidase S8/S53" evidence="6">
    <location>
        <begin position="152"/>
        <end position="413"/>
    </location>
</feature>
<dbReference type="SUPFAM" id="SSF52743">
    <property type="entry name" value="Subtilisin-like"/>
    <property type="match status" value="1"/>
</dbReference>
<dbReference type="PANTHER" id="PTHR43399">
    <property type="entry name" value="SUBTILISIN-RELATED"/>
    <property type="match status" value="1"/>
</dbReference>
<evidence type="ECO:0000259" key="6">
    <source>
        <dbReference type="Pfam" id="PF00082"/>
    </source>
</evidence>
<dbReference type="Gene3D" id="2.60.40.4070">
    <property type="match status" value="1"/>
</dbReference>
<dbReference type="InterPro" id="IPR013783">
    <property type="entry name" value="Ig-like_fold"/>
</dbReference>
<comment type="caution">
    <text evidence="7">The sequence shown here is derived from an EMBL/GenBank/DDBJ whole genome shotgun (WGS) entry which is preliminary data.</text>
</comment>
<dbReference type="InterPro" id="IPR015500">
    <property type="entry name" value="Peptidase_S8_subtilisin-rel"/>
</dbReference>
<keyword evidence="2 5" id="KW-0645">Protease</keyword>
<name>A0A7V2F6M8_RHOMR</name>
<feature type="active site" description="Charge relay system" evidence="5">
    <location>
        <position position="379"/>
    </location>
</feature>
<dbReference type="PROSITE" id="PS00137">
    <property type="entry name" value="SUBTILASE_HIS"/>
    <property type="match status" value="1"/>
</dbReference>
<dbReference type="InterPro" id="IPR051048">
    <property type="entry name" value="Peptidase_S8/S53_subtilisin"/>
</dbReference>
<evidence type="ECO:0000256" key="4">
    <source>
        <dbReference type="ARBA" id="ARBA00022825"/>
    </source>
</evidence>
<sequence>MWGLLWFTTFPAWADIGPRPEVYPGVVVIKLHAPITVQAGKTGLATLDTHLGQVGVTAIVPAFPFLEPAARKRPSPALERLRSIYLVYYERPISPWRLAAELERLPEVVYAEPLFRREIIATPNDSLYSQMTHLAQIMAPQAWDVVKGEDGDIVIAIVDGGTDWRHVDLVNNVWTNPGEIPDNGIDDDGNGFVDDVHGWNFANNTPDPTGLSATPINAAHGTQVAGVAAAVTHNSRGVAGSSWNARFMPINASCPDADRSICFGYTGIVYAAENGAQVINVSWGGRGLSRLENDVVEAVTDMGALIVAAAGNDGTNNDRVPFGPASHPRVLSVGATQKNNDLKASFSNYGLSVDVFAPGVGLNTTLPGNRYTGSANGTSFATPLVAGIAALVRTRFPNYTPEQAREQLRQTADPIDAVNPGFAGLLGRGRINAFRAVTETGFPAIRLVRLEVADEDGDGYIESGETLQLTADFANFLAPATGVRVELRTNDPYLNLVQASQLLGTLNPGDTATATFSLSVATDAPNNYLALLQARILADGSYSDADLVRLTLNPEQVAQLTTGRVETAITTTGNIGWTGFADESQGVGFRLDGRNLLFEGGLVTGTSIVSVSDAVRGGDGVTQQRDFEPAPGSSIEVTVPGTFAYQQGSVELLDRRAARPLPIRVIQETYADSAAENQLFVLFRYAFVNTGTTPIAPFYGGLFLDWDLNLDAQDFARFDAARQMGIVQNRNTRPDTLAAIRLLTPAPFSYHAINNETEIYDGFTETEKWAWLSGGVQRQTLDRVDVSQLMAIGPFRISPGCHVPAAFALLAADSEAALLQAADAAQRFWNERIAPSIPNRPPVWVNVPDTLRLLPGSRHTVTLAATDPDECASLSYRLLQAPPSVTLDPLEGRLTIVASLTPGNYPIEAIVTDGLAADTARVTLIVEKLPAFLTLLPDTTILVGQTLSFHFQANNTESAITFELVEGPEGAQLDPLTGLFTYTATTPGRFSLVVALHADTFRVESPRITIEVVAAALQLEVYPSPGRAPITLRYDIPEARPIRLTLFDLMGRPVRRLVDGTPGIGRHRLFWDGRSDGGTEVASGLYFLRLEMDGRSVTRPLIYVR</sequence>
<evidence type="ECO:0000256" key="2">
    <source>
        <dbReference type="ARBA" id="ARBA00022670"/>
    </source>
</evidence>
<feature type="active site" description="Charge relay system" evidence="5">
    <location>
        <position position="220"/>
    </location>
</feature>
<dbReference type="EMBL" id="DSGB01000003">
    <property type="protein sequence ID" value="HER95465.1"/>
    <property type="molecule type" value="Genomic_DNA"/>
</dbReference>
<evidence type="ECO:0000256" key="3">
    <source>
        <dbReference type="ARBA" id="ARBA00022801"/>
    </source>
</evidence>
<dbReference type="Pfam" id="PF00082">
    <property type="entry name" value="Peptidase_S8"/>
    <property type="match status" value="1"/>
</dbReference>
<dbReference type="AlphaFoldDB" id="A0A7V2F6M8"/>
<evidence type="ECO:0000256" key="1">
    <source>
        <dbReference type="ARBA" id="ARBA00011073"/>
    </source>
</evidence>
<dbReference type="Gene3D" id="3.40.50.200">
    <property type="entry name" value="Peptidase S8/S53 domain"/>
    <property type="match status" value="1"/>
</dbReference>
<dbReference type="GO" id="GO:0004252">
    <property type="term" value="F:serine-type endopeptidase activity"/>
    <property type="evidence" value="ECO:0007669"/>
    <property type="project" value="UniProtKB-UniRule"/>
</dbReference>
<dbReference type="InterPro" id="IPR023828">
    <property type="entry name" value="Peptidase_S8_Ser-AS"/>
</dbReference>
<dbReference type="InterPro" id="IPR034204">
    <property type="entry name" value="PfSUB1-like_cat_dom"/>
</dbReference>
<keyword evidence="3 5" id="KW-0378">Hydrolase</keyword>
<evidence type="ECO:0000256" key="5">
    <source>
        <dbReference type="PROSITE-ProRule" id="PRU01240"/>
    </source>
</evidence>
<keyword evidence="4 5" id="KW-0720">Serine protease</keyword>
<dbReference type="InterPro" id="IPR022398">
    <property type="entry name" value="Peptidase_S8_His-AS"/>
</dbReference>
<organism evidence="7">
    <name type="scientific">Rhodothermus marinus</name>
    <name type="common">Rhodothermus obamensis</name>
    <dbReference type="NCBI Taxonomy" id="29549"/>
    <lineage>
        <taxon>Bacteria</taxon>
        <taxon>Pseudomonadati</taxon>
        <taxon>Rhodothermota</taxon>
        <taxon>Rhodothermia</taxon>
        <taxon>Rhodothermales</taxon>
        <taxon>Rhodothermaceae</taxon>
        <taxon>Rhodothermus</taxon>
    </lineage>
</organism>
<accession>A0A7V2F6M8</accession>
<dbReference type="GO" id="GO:0006508">
    <property type="term" value="P:proteolysis"/>
    <property type="evidence" value="ECO:0007669"/>
    <property type="project" value="UniProtKB-KW"/>
</dbReference>